<dbReference type="Proteomes" id="UP000000226">
    <property type="component" value="Chromosome 1"/>
</dbReference>
<evidence type="ECO:0000313" key="3">
    <source>
        <dbReference type="Proteomes" id="UP000000226"/>
    </source>
</evidence>
<organism evidence="2 3">
    <name type="scientific">Phaseolus vulgaris</name>
    <name type="common">Kidney bean</name>
    <name type="synonym">French bean</name>
    <dbReference type="NCBI Taxonomy" id="3885"/>
    <lineage>
        <taxon>Eukaryota</taxon>
        <taxon>Viridiplantae</taxon>
        <taxon>Streptophyta</taxon>
        <taxon>Embryophyta</taxon>
        <taxon>Tracheophyta</taxon>
        <taxon>Spermatophyta</taxon>
        <taxon>Magnoliopsida</taxon>
        <taxon>eudicotyledons</taxon>
        <taxon>Gunneridae</taxon>
        <taxon>Pentapetalae</taxon>
        <taxon>rosids</taxon>
        <taxon>fabids</taxon>
        <taxon>Fabales</taxon>
        <taxon>Fabaceae</taxon>
        <taxon>Papilionoideae</taxon>
        <taxon>50 kb inversion clade</taxon>
        <taxon>NPAAA clade</taxon>
        <taxon>indigoferoid/millettioid clade</taxon>
        <taxon>Phaseoleae</taxon>
        <taxon>Phaseolus</taxon>
    </lineage>
</organism>
<keyword evidence="1" id="KW-0472">Membrane</keyword>
<gene>
    <name evidence="2" type="ORF">PHAVU_001G239100g</name>
</gene>
<feature type="transmembrane region" description="Helical" evidence="1">
    <location>
        <begin position="57"/>
        <end position="79"/>
    </location>
</feature>
<evidence type="ECO:0000256" key="1">
    <source>
        <dbReference type="SAM" id="Phobius"/>
    </source>
</evidence>
<evidence type="ECO:0000313" key="2">
    <source>
        <dbReference type="EMBL" id="ESW35489.1"/>
    </source>
</evidence>
<dbReference type="Gramene" id="ESW35489">
    <property type="protein sequence ID" value="ESW35489"/>
    <property type="gene ID" value="PHAVU_001G239100g"/>
</dbReference>
<protein>
    <submittedName>
        <fullName evidence="2">Uncharacterized protein</fullName>
    </submittedName>
</protein>
<feature type="transmembrane region" description="Helical" evidence="1">
    <location>
        <begin position="99"/>
        <end position="118"/>
    </location>
</feature>
<keyword evidence="1" id="KW-0812">Transmembrane</keyword>
<dbReference type="OrthoDB" id="10600857at2759"/>
<dbReference type="AlphaFoldDB" id="V7CZD7"/>
<sequence>MGWWPSAGLSLKLKLKPTHFLSHNHNTPTIQKKKGFGYSTATGGGIQRDRIDPKSNLSYSLFPLTVFGIMLSLWISPLVAYITTPTPCFLLHNSFCKSIFFSFPISILSFNPLTLFSIGTQSYTVSKNTSFTALIQSMYSFYKREPPDPILQVESSVPC</sequence>
<reference evidence="3" key="1">
    <citation type="journal article" date="2014" name="Nat. Genet.">
        <title>A reference genome for common bean and genome-wide analysis of dual domestications.</title>
        <authorList>
            <person name="Schmutz J."/>
            <person name="McClean P.E."/>
            <person name="Mamidi S."/>
            <person name="Wu G.A."/>
            <person name="Cannon S.B."/>
            <person name="Grimwood J."/>
            <person name="Jenkins J."/>
            <person name="Shu S."/>
            <person name="Song Q."/>
            <person name="Chavarro C."/>
            <person name="Torres-Torres M."/>
            <person name="Geffroy V."/>
            <person name="Moghaddam S.M."/>
            <person name="Gao D."/>
            <person name="Abernathy B."/>
            <person name="Barry K."/>
            <person name="Blair M."/>
            <person name="Brick M.A."/>
            <person name="Chovatia M."/>
            <person name="Gepts P."/>
            <person name="Goodstein D.M."/>
            <person name="Gonzales M."/>
            <person name="Hellsten U."/>
            <person name="Hyten D.L."/>
            <person name="Jia G."/>
            <person name="Kelly J.D."/>
            <person name="Kudrna D."/>
            <person name="Lee R."/>
            <person name="Richard M.M."/>
            <person name="Miklas P.N."/>
            <person name="Osorno J.M."/>
            <person name="Rodrigues J."/>
            <person name="Thareau V."/>
            <person name="Urrea C.A."/>
            <person name="Wang M."/>
            <person name="Yu Y."/>
            <person name="Zhang M."/>
            <person name="Wing R.A."/>
            <person name="Cregan P.B."/>
            <person name="Rokhsar D.S."/>
            <person name="Jackson S.A."/>
        </authorList>
    </citation>
    <scope>NUCLEOTIDE SEQUENCE [LARGE SCALE GENOMIC DNA]</scope>
    <source>
        <strain evidence="3">cv. G19833</strain>
    </source>
</reference>
<proteinExistence type="predicted"/>
<keyword evidence="1" id="KW-1133">Transmembrane helix</keyword>
<dbReference type="EMBL" id="CM002288">
    <property type="protein sequence ID" value="ESW35489.1"/>
    <property type="molecule type" value="Genomic_DNA"/>
</dbReference>
<accession>V7CZD7</accession>
<keyword evidence="3" id="KW-1185">Reference proteome</keyword>
<name>V7CZD7_PHAVU</name>